<dbReference type="FunFam" id="3.30.2350.10:FF:000005">
    <property type="entry name" value="Pseudouridine synthase"/>
    <property type="match status" value="1"/>
</dbReference>
<dbReference type="PANTHER" id="PTHR21600">
    <property type="entry name" value="MITOCHONDRIAL RNA PSEUDOURIDINE SYNTHASE"/>
    <property type="match status" value="1"/>
</dbReference>
<dbReference type="SUPFAM" id="SSF55120">
    <property type="entry name" value="Pseudouridine synthase"/>
    <property type="match status" value="1"/>
</dbReference>
<evidence type="ECO:0000256" key="4">
    <source>
        <dbReference type="PIRSR" id="PIRSR606225-1"/>
    </source>
</evidence>
<proteinExistence type="inferred from homology"/>
<evidence type="ECO:0000256" key="3">
    <source>
        <dbReference type="ARBA" id="ARBA00023235"/>
    </source>
</evidence>
<protein>
    <recommendedName>
        <fullName evidence="5">Pseudouridine synthase</fullName>
        <ecNumber evidence="5">5.4.99.-</ecNumber>
    </recommendedName>
</protein>
<keyword evidence="3 5" id="KW-0413">Isomerase</keyword>
<gene>
    <name evidence="7" type="ORF">G4D63_18615</name>
</gene>
<dbReference type="EC" id="5.4.99.-" evidence="5"/>
<evidence type="ECO:0000313" key="8">
    <source>
        <dbReference type="Proteomes" id="UP000481043"/>
    </source>
</evidence>
<dbReference type="InterPro" id="IPR006224">
    <property type="entry name" value="PsdUridine_synth_RluA-like_CS"/>
</dbReference>
<dbReference type="CDD" id="cd02869">
    <property type="entry name" value="PseudoU_synth_RluA_like"/>
    <property type="match status" value="1"/>
</dbReference>
<dbReference type="NCBIfam" id="TIGR00005">
    <property type="entry name" value="rluA_subfam"/>
    <property type="match status" value="1"/>
</dbReference>
<dbReference type="Gene3D" id="3.30.2350.10">
    <property type="entry name" value="Pseudouridine synthase"/>
    <property type="match status" value="1"/>
</dbReference>
<dbReference type="PANTHER" id="PTHR21600:SF71">
    <property type="entry name" value="PSEUDOURIDINE SYNTHASE"/>
    <property type="match status" value="1"/>
</dbReference>
<dbReference type="PROSITE" id="PS01129">
    <property type="entry name" value="PSI_RLU"/>
    <property type="match status" value="1"/>
</dbReference>
<reference evidence="7 8" key="1">
    <citation type="submission" date="2020-02" db="EMBL/GenBank/DDBJ databases">
        <title>Bacillus aquiflavi sp. nov., isolated from yellow water of strong flavor Chinese baijiu in Yibin region of China.</title>
        <authorList>
            <person name="Xie J."/>
        </authorList>
    </citation>
    <scope>NUCLEOTIDE SEQUENCE [LARGE SCALE GENOMIC DNA]</scope>
    <source>
        <strain evidence="7 8">SA4</strain>
    </source>
</reference>
<dbReference type="EMBL" id="JAAIWM010000009">
    <property type="protein sequence ID" value="NEY73731.1"/>
    <property type="molecule type" value="Genomic_DNA"/>
</dbReference>
<dbReference type="AlphaFoldDB" id="A0A6M0QBG0"/>
<dbReference type="InterPro" id="IPR006225">
    <property type="entry name" value="PsdUridine_synth_RluC/D"/>
</dbReference>
<organism evidence="7 8">
    <name type="scientific">Bacillus mesophilus</name>
    <dbReference type="NCBI Taxonomy" id="1808955"/>
    <lineage>
        <taxon>Bacteria</taxon>
        <taxon>Bacillati</taxon>
        <taxon>Bacillota</taxon>
        <taxon>Bacilli</taxon>
        <taxon>Bacillales</taxon>
        <taxon>Bacillaceae</taxon>
        <taxon>Bacillus</taxon>
    </lineage>
</organism>
<comment type="caution">
    <text evidence="7">The sequence shown here is derived from an EMBL/GenBank/DDBJ whole genome shotgun (WGS) entry which is preliminary data.</text>
</comment>
<evidence type="ECO:0000259" key="6">
    <source>
        <dbReference type="Pfam" id="PF00849"/>
    </source>
</evidence>
<dbReference type="GO" id="GO:0140098">
    <property type="term" value="F:catalytic activity, acting on RNA"/>
    <property type="evidence" value="ECO:0007669"/>
    <property type="project" value="UniProtKB-ARBA"/>
</dbReference>
<evidence type="ECO:0000256" key="2">
    <source>
        <dbReference type="ARBA" id="ARBA00010876"/>
    </source>
</evidence>
<keyword evidence="8" id="KW-1185">Reference proteome</keyword>
<accession>A0A6M0QBG0</accession>
<dbReference type="GO" id="GO:0009982">
    <property type="term" value="F:pseudouridine synthase activity"/>
    <property type="evidence" value="ECO:0007669"/>
    <property type="project" value="InterPro"/>
</dbReference>
<dbReference type="GO" id="GO:0000455">
    <property type="term" value="P:enzyme-directed rRNA pseudouridine synthesis"/>
    <property type="evidence" value="ECO:0007669"/>
    <property type="project" value="TreeGrafter"/>
</dbReference>
<comment type="catalytic activity">
    <reaction evidence="1 5">
        <text>a uridine in RNA = a pseudouridine in RNA</text>
        <dbReference type="Rhea" id="RHEA:48348"/>
        <dbReference type="Rhea" id="RHEA-COMP:12068"/>
        <dbReference type="Rhea" id="RHEA-COMP:12069"/>
        <dbReference type="ChEBI" id="CHEBI:65314"/>
        <dbReference type="ChEBI" id="CHEBI:65315"/>
    </reaction>
</comment>
<dbReference type="Pfam" id="PF00849">
    <property type="entry name" value="PseudoU_synth_2"/>
    <property type="match status" value="1"/>
</dbReference>
<dbReference type="InterPro" id="IPR020103">
    <property type="entry name" value="PsdUridine_synth_cat_dom_sf"/>
</dbReference>
<dbReference type="InterPro" id="IPR006145">
    <property type="entry name" value="PsdUridine_synth_RsuA/RluA"/>
</dbReference>
<comment type="similarity">
    <text evidence="2 5">Belongs to the pseudouridine synthase RluA family.</text>
</comment>
<sequence length="299" mass="33886">MHVEKKGEWLVLTAPSSWEGQAVEDILKLQVGVPKKLLHELRTGKGVTLNGDIQRWQQQIKKNDRLYIRCFLDEEYGVIPQDLNIEILYEDDHLLIANKPINMDTHPNEKNQTGTLANGVAFHYQQVGLQTKVRHVHRLDRDTSGVILFAKHPLASALLDQALEKREITRTYIAFVQGVLKKSKGTIKEAIGRDRHHPTRRRVSPTGQKAITNYEVVSTNKGLDVTMVKLRLETGRTHQIRVHMSHLGYPLLGDDLYGGESKYIKHQALHATSLQLIHPVTKESISVEAPLPLSLQKLV</sequence>
<feature type="active site" evidence="4">
    <location>
        <position position="140"/>
    </location>
</feature>
<evidence type="ECO:0000256" key="5">
    <source>
        <dbReference type="RuleBase" id="RU362028"/>
    </source>
</evidence>
<evidence type="ECO:0000313" key="7">
    <source>
        <dbReference type="EMBL" id="NEY73731.1"/>
    </source>
</evidence>
<comment type="function">
    <text evidence="5">Responsible for synthesis of pseudouridine from uracil.</text>
</comment>
<dbReference type="GO" id="GO:0003723">
    <property type="term" value="F:RNA binding"/>
    <property type="evidence" value="ECO:0007669"/>
    <property type="project" value="InterPro"/>
</dbReference>
<dbReference type="RefSeq" id="WP_163181695.1">
    <property type="nucleotide sequence ID" value="NZ_JAAIWM010000009.1"/>
</dbReference>
<dbReference type="Proteomes" id="UP000481043">
    <property type="component" value="Unassembled WGS sequence"/>
</dbReference>
<evidence type="ECO:0000256" key="1">
    <source>
        <dbReference type="ARBA" id="ARBA00000073"/>
    </source>
</evidence>
<dbReference type="InterPro" id="IPR050188">
    <property type="entry name" value="RluA_PseudoU_synthase"/>
</dbReference>
<feature type="domain" description="Pseudouridine synthase RsuA/RluA-like" evidence="6">
    <location>
        <begin position="93"/>
        <end position="246"/>
    </location>
</feature>
<name>A0A6M0QBG0_9BACI</name>